<dbReference type="InterPro" id="IPR036390">
    <property type="entry name" value="WH_DNA-bd_sf"/>
</dbReference>
<dbReference type="OrthoDB" id="7189837at2"/>
<evidence type="ECO:0000259" key="1">
    <source>
        <dbReference type="Pfam" id="PF03551"/>
    </source>
</evidence>
<dbReference type="EMBL" id="PXYI01000008">
    <property type="protein sequence ID" value="PSJ37664.1"/>
    <property type="molecule type" value="Genomic_DNA"/>
</dbReference>
<sequence>MLALLEALSTHAPSWCHGYDLMKETGLLSGTLYPLLMRMTDQGLVQAEWRPPAQPGRPARHVYRLTTAGLALARTMEDGRGLPGAEPFPA</sequence>
<gene>
    <name evidence="2" type="ORF">C7I55_21615</name>
</gene>
<dbReference type="SUPFAM" id="SSF46785">
    <property type="entry name" value="Winged helix' DNA-binding domain"/>
    <property type="match status" value="1"/>
</dbReference>
<evidence type="ECO:0000313" key="3">
    <source>
        <dbReference type="Proteomes" id="UP000241167"/>
    </source>
</evidence>
<comment type="caution">
    <text evidence="2">The sequence shown here is derived from an EMBL/GenBank/DDBJ whole genome shotgun (WGS) entry which is preliminary data.</text>
</comment>
<dbReference type="Gene3D" id="1.10.10.10">
    <property type="entry name" value="Winged helix-like DNA-binding domain superfamily/Winged helix DNA-binding domain"/>
    <property type="match status" value="1"/>
</dbReference>
<dbReference type="Proteomes" id="UP000241167">
    <property type="component" value="Unassembled WGS sequence"/>
</dbReference>
<dbReference type="InterPro" id="IPR005149">
    <property type="entry name" value="Tscrpt_reg_PadR_N"/>
</dbReference>
<proteinExistence type="predicted"/>
<dbReference type="RefSeq" id="WP_106515108.1">
    <property type="nucleotide sequence ID" value="NZ_PXYI01000008.1"/>
</dbReference>
<organism evidence="2 3">
    <name type="scientific">Allosphingosinicella deserti</name>
    <dbReference type="NCBI Taxonomy" id="2116704"/>
    <lineage>
        <taxon>Bacteria</taxon>
        <taxon>Pseudomonadati</taxon>
        <taxon>Pseudomonadota</taxon>
        <taxon>Alphaproteobacteria</taxon>
        <taxon>Sphingomonadales</taxon>
        <taxon>Sphingomonadaceae</taxon>
        <taxon>Allosphingosinicella</taxon>
    </lineage>
</organism>
<protein>
    <submittedName>
        <fullName evidence="2">PadR family transcriptional regulator</fullName>
    </submittedName>
</protein>
<dbReference type="Pfam" id="PF03551">
    <property type="entry name" value="PadR"/>
    <property type="match status" value="1"/>
</dbReference>
<reference evidence="2 3" key="1">
    <citation type="submission" date="2018-03" db="EMBL/GenBank/DDBJ databases">
        <title>The draft genome of Sphingosinicella sp. GL-C-18.</title>
        <authorList>
            <person name="Liu L."/>
            <person name="Li L."/>
            <person name="Liang L."/>
            <person name="Zhang X."/>
            <person name="Wang T."/>
        </authorList>
    </citation>
    <scope>NUCLEOTIDE SEQUENCE [LARGE SCALE GENOMIC DNA]</scope>
    <source>
        <strain evidence="2 3">GL-C-18</strain>
    </source>
</reference>
<dbReference type="AlphaFoldDB" id="A0A2P7QI66"/>
<evidence type="ECO:0000313" key="2">
    <source>
        <dbReference type="EMBL" id="PSJ37664.1"/>
    </source>
</evidence>
<keyword evidence="3" id="KW-1185">Reference proteome</keyword>
<feature type="domain" description="Transcription regulator PadR N-terminal" evidence="1">
    <location>
        <begin position="17"/>
        <end position="70"/>
    </location>
</feature>
<accession>A0A2P7QI66</accession>
<name>A0A2P7QI66_9SPHN</name>
<dbReference type="InterPro" id="IPR036388">
    <property type="entry name" value="WH-like_DNA-bd_sf"/>
</dbReference>